<evidence type="ECO:0000313" key="1">
    <source>
        <dbReference type="EMBL" id="CAK1547480.1"/>
    </source>
</evidence>
<evidence type="ECO:0000313" key="2">
    <source>
        <dbReference type="Proteomes" id="UP001497472"/>
    </source>
</evidence>
<reference evidence="1 2" key="1">
    <citation type="submission" date="2023-11" db="EMBL/GenBank/DDBJ databases">
        <authorList>
            <person name="Okamura Y."/>
        </authorList>
    </citation>
    <scope>NUCLEOTIDE SEQUENCE [LARGE SCALE GENOMIC DNA]</scope>
</reference>
<comment type="caution">
    <text evidence="1">The sequence shown here is derived from an EMBL/GenBank/DDBJ whole genome shotgun (WGS) entry which is preliminary data.</text>
</comment>
<name>A0AAV1JDT4_9NEOP</name>
<keyword evidence="2" id="KW-1185">Reference proteome</keyword>
<dbReference type="Proteomes" id="UP001497472">
    <property type="component" value="Unassembled WGS sequence"/>
</dbReference>
<protein>
    <submittedName>
        <fullName evidence="1">Uncharacterized protein</fullName>
    </submittedName>
</protein>
<dbReference type="EMBL" id="CAVLEF010000009">
    <property type="protein sequence ID" value="CAK1547480.1"/>
    <property type="molecule type" value="Genomic_DNA"/>
</dbReference>
<gene>
    <name evidence="1" type="ORF">LNINA_LOCUS6956</name>
</gene>
<proteinExistence type="predicted"/>
<accession>A0AAV1JDT4</accession>
<sequence length="92" mass="10322">MPTTSERSAAMIRNVRRGHFTEVNTRLSTLIRWQQYKGVIKRECSKPKSAKSRRGGVDTPSVLPWTCDVPASLLTPADLWTPSTPRRIASVN</sequence>
<dbReference type="AlphaFoldDB" id="A0AAV1JDT4"/>
<organism evidence="1 2">
    <name type="scientific">Leptosia nina</name>
    <dbReference type="NCBI Taxonomy" id="320188"/>
    <lineage>
        <taxon>Eukaryota</taxon>
        <taxon>Metazoa</taxon>
        <taxon>Ecdysozoa</taxon>
        <taxon>Arthropoda</taxon>
        <taxon>Hexapoda</taxon>
        <taxon>Insecta</taxon>
        <taxon>Pterygota</taxon>
        <taxon>Neoptera</taxon>
        <taxon>Endopterygota</taxon>
        <taxon>Lepidoptera</taxon>
        <taxon>Glossata</taxon>
        <taxon>Ditrysia</taxon>
        <taxon>Papilionoidea</taxon>
        <taxon>Pieridae</taxon>
        <taxon>Pierinae</taxon>
        <taxon>Leptosia</taxon>
    </lineage>
</organism>